<reference evidence="2" key="1">
    <citation type="journal article" date="2024" name="Front. Bioeng. Biotechnol.">
        <title>Genome-scale model development and genomic sequencing of the oleaginous clade Lipomyces.</title>
        <authorList>
            <person name="Czajka J.J."/>
            <person name="Han Y."/>
            <person name="Kim J."/>
            <person name="Mondo S.J."/>
            <person name="Hofstad B.A."/>
            <person name="Robles A."/>
            <person name="Haridas S."/>
            <person name="Riley R."/>
            <person name="LaButti K."/>
            <person name="Pangilinan J."/>
            <person name="Andreopoulos W."/>
            <person name="Lipzen A."/>
            <person name="Yan J."/>
            <person name="Wang M."/>
            <person name="Ng V."/>
            <person name="Grigoriev I.V."/>
            <person name="Spatafora J.W."/>
            <person name="Magnuson J.K."/>
            <person name="Baker S.E."/>
            <person name="Pomraning K.R."/>
        </authorList>
    </citation>
    <scope>NUCLEOTIDE SEQUENCE [LARGE SCALE GENOMIC DNA]</scope>
    <source>
        <strain evidence="2">CBS 7786</strain>
    </source>
</reference>
<gene>
    <name evidence="1" type="ORF">V1525DRAFT_213204</name>
</gene>
<dbReference type="EMBL" id="MU971386">
    <property type="protein sequence ID" value="KAK9236488.1"/>
    <property type="molecule type" value="Genomic_DNA"/>
</dbReference>
<dbReference type="Proteomes" id="UP001433508">
    <property type="component" value="Unassembled WGS sequence"/>
</dbReference>
<comment type="caution">
    <text evidence="1">The sequence shown here is derived from an EMBL/GenBank/DDBJ whole genome shotgun (WGS) entry which is preliminary data.</text>
</comment>
<protein>
    <submittedName>
        <fullName evidence="1">Fatty acid desaturase-domain-containing protein</fullName>
    </submittedName>
</protein>
<keyword evidence="2" id="KW-1185">Reference proteome</keyword>
<accession>A0ACC3SXU4</accession>
<evidence type="ECO:0000313" key="2">
    <source>
        <dbReference type="Proteomes" id="UP001433508"/>
    </source>
</evidence>
<organism evidence="1 2">
    <name type="scientific">Lipomyces kononenkoae</name>
    <name type="common">Yeast</name>
    <dbReference type="NCBI Taxonomy" id="34357"/>
    <lineage>
        <taxon>Eukaryota</taxon>
        <taxon>Fungi</taxon>
        <taxon>Dikarya</taxon>
        <taxon>Ascomycota</taxon>
        <taxon>Saccharomycotina</taxon>
        <taxon>Lipomycetes</taxon>
        <taxon>Lipomycetales</taxon>
        <taxon>Lipomycetaceae</taxon>
        <taxon>Lipomyces</taxon>
    </lineage>
</organism>
<proteinExistence type="predicted"/>
<name>A0ACC3SXU4_LIPKO</name>
<sequence>MNSYSKIQPRKNEVFGSYTTRPFYLPIKPDNSTLRRSDSSDIVAETPSGRSSLDDASSSDSLIDSSLSALSDSEPSSKASSPEPFCQEEFSKHSDFFWTYQEEPHRTRRMQILKAHPEVTKLCGHEPLTKYVISAVVALQFLTAYLLRNAPWFSLKFLLTSYIIGATANQNVFLCIHELSHNLGFKKPIHNRLFSIFANLPIGIPYSASFRPYHLIHHKHLGDASLDTDLPTALEAFVLQNVAGKAFFATFQIFFYAIRPMFVMRMPFTYIHLLNVLVQLVVDYIMVKTWGVKSLLYFITSSFFAGSLHPCAGHFIAEHYVIDAGHTAFAADTPPPETYSYYGILNLFTYNVGLHNEHHDFPFIPWTRLPLLTQIASEFYAPLPYHNSWTKVIWDFVLDDKVSLWCRVKRGVSSGSDKCISAGKNIDAAKTVRDDDNGDEIIESSLREKKVQ</sequence>
<evidence type="ECO:0000313" key="1">
    <source>
        <dbReference type="EMBL" id="KAK9236488.1"/>
    </source>
</evidence>